<proteinExistence type="predicted"/>
<sequence length="847" mass="91326">MGKPSEFLNSSEAPSPEEITMMLRLAKTKLQSDFKKTLNPEKKRNYELELGLFQADELGQAAQSFAAGIANGQSLACAGRSLEDCTESALTAGLLVGEVTDGDFGWKQFQQFYATLTLKKEFDKRKAKGDVIRDRKKSGMGRFYGQATAILGGLGDFIQNGVQAIASFSQAIVRGIGASFSGNWDGTHEAMKETGDYLNKAKSSALYSITGMVDFNLFLGDLVNEAGGMLINELSFKTKVVSMGMLDFGTFKTDHSDLNRSIAAGYEELADNREKYMSEEHRVYSRNANYLYKNDQVSDAIVTTGLAACTAIPNPASPGCFTGLVAYKTARGAYEGGVVGAGAALGSAALTSTMRSTGFGVNFGYSYANGYSAGINYGIPGQTTGIQGGVGYSQRNGWNAKIGYGFKNGVNLSYDHSEFGGDTYTGTLANNYGGAFLNYNTENGYSGGINVTSNGSIFGNPLGAFSTLGYGNSGVYNDVSYFVPEKAPMTEAEREQAAESARNNLLNNILGGIGYVAGRVGDFAKEVWDTASKFVSSLWNGESQGEHDSWIMPVFKDNPKGFGLDEAMPKNYDPSKGETGWTLAYGAEGKNIVGYVQELKNGIVNEISERTINGQARTYVNGTLLEHGDGMTMDQDGKLTVIKKADLVNYIKEHGITNAVVSTNGIGNSGVDAAQMFQSIARHVNILDAKEGGETREVIHLFRDRQVSNAVSPNLNDRIISSSLTALIDARAFSTGGAIIGHSAGARTIENGIRDAGVFAIIKADVITLGGANNNALNAQVKSWTDIMHKQDLVTGNTWGTKNYDTSIDNYKAITTNFQDTNNKDWKTHSYMGTYREEFLQYYVRNW</sequence>
<dbReference type="EMBL" id="MCRM02000004">
    <property type="protein sequence ID" value="PNV76086.1"/>
    <property type="molecule type" value="Genomic_DNA"/>
</dbReference>
<name>A0ABX4YLF4_9LEPT</name>
<evidence type="ECO:0008006" key="3">
    <source>
        <dbReference type="Google" id="ProtNLM"/>
    </source>
</evidence>
<keyword evidence="2" id="KW-1185">Reference proteome</keyword>
<gene>
    <name evidence="1" type="ORF">BES34_006215</name>
</gene>
<evidence type="ECO:0000313" key="2">
    <source>
        <dbReference type="Proteomes" id="UP000094669"/>
    </source>
</evidence>
<protein>
    <recommendedName>
        <fullName evidence="3">Large structural domain protein</fullName>
    </recommendedName>
</protein>
<reference evidence="1" key="1">
    <citation type="submission" date="2018-01" db="EMBL/GenBank/DDBJ databases">
        <title>Genomic characterization of Leptospira inadai serogroup Lyme isolated from captured rat in Brazil and comparative analysis with human reference strain.</title>
        <authorList>
            <person name="Moreno L.Z."/>
            <person name="Loureiro A.P."/>
            <person name="Miraglia F."/>
            <person name="Kremer F.S."/>
            <person name="Eslabao M.R."/>
            <person name="Dellagostin O.A."/>
            <person name="Lilenbaum W."/>
            <person name="Moreno A.M."/>
        </authorList>
    </citation>
    <scope>NUCLEOTIDE SEQUENCE [LARGE SCALE GENOMIC DNA]</scope>
    <source>
        <strain evidence="1">M34/99</strain>
    </source>
</reference>
<dbReference type="Proteomes" id="UP000094669">
    <property type="component" value="Unassembled WGS sequence"/>
</dbReference>
<evidence type="ECO:0000313" key="1">
    <source>
        <dbReference type="EMBL" id="PNV76086.1"/>
    </source>
</evidence>
<organism evidence="1 2">
    <name type="scientific">Leptospira inadai serovar Lyme</name>
    <dbReference type="NCBI Taxonomy" id="293084"/>
    <lineage>
        <taxon>Bacteria</taxon>
        <taxon>Pseudomonadati</taxon>
        <taxon>Spirochaetota</taxon>
        <taxon>Spirochaetia</taxon>
        <taxon>Leptospirales</taxon>
        <taxon>Leptospiraceae</taxon>
        <taxon>Leptospira</taxon>
    </lineage>
</organism>
<comment type="caution">
    <text evidence="1">The sequence shown here is derived from an EMBL/GenBank/DDBJ whole genome shotgun (WGS) entry which is preliminary data.</text>
</comment>
<accession>A0ABX4YLF4</accession>
<dbReference type="RefSeq" id="WP_010420015.1">
    <property type="nucleotide sequence ID" value="NZ_MCRM02000004.1"/>
</dbReference>